<dbReference type="Pfam" id="PF00583">
    <property type="entry name" value="Acetyltransf_1"/>
    <property type="match status" value="1"/>
</dbReference>
<accession>A0A4Q7L2T7</accession>
<dbReference type="InterPro" id="IPR016181">
    <property type="entry name" value="Acyl_CoA_acyltransferase"/>
</dbReference>
<evidence type="ECO:0000313" key="3">
    <source>
        <dbReference type="Proteomes" id="UP000294257"/>
    </source>
</evidence>
<sequence>MAIRVVELTEAGSHHELTALYATVWGTDAATQLIDSGLLRALAYTGNYVAGAYVGAEMVGGTVAFHTENGGLHSHITGVLPNARGHGVGRALKLHQREWALRRNIGVIGWTFDPLVRRNAYFNLHGLGATATAYLPDFYGAMSDDVNAGAPTDRLAVEWRLASPRVEQACAGRADEPRRPAEAFLLVDRDGDEPVAAQHRWADGAVVLVAVPPDIESLRARAPATAMLWRTLVREALVSTVDNGYAITAMTRDGWYVLEATR</sequence>
<dbReference type="Gene3D" id="3.40.630.30">
    <property type="match status" value="1"/>
</dbReference>
<protein>
    <submittedName>
        <fullName evidence="2">Putative GNAT superfamily acetyltransferase</fullName>
    </submittedName>
</protein>
<dbReference type="SUPFAM" id="SSF55729">
    <property type="entry name" value="Acyl-CoA N-acyltransferases (Nat)"/>
    <property type="match status" value="1"/>
</dbReference>
<dbReference type="InterPro" id="IPR000182">
    <property type="entry name" value="GNAT_dom"/>
</dbReference>
<comment type="caution">
    <text evidence="2">The sequence shown here is derived from an EMBL/GenBank/DDBJ whole genome shotgun (WGS) entry which is preliminary data.</text>
</comment>
<dbReference type="RefSeq" id="WP_130343279.1">
    <property type="nucleotide sequence ID" value="NZ_SGWQ01000002.1"/>
</dbReference>
<dbReference type="Proteomes" id="UP000294257">
    <property type="component" value="Unassembled WGS sequence"/>
</dbReference>
<dbReference type="PANTHER" id="PTHR41700:SF1">
    <property type="entry name" value="N-ACETYLTRANSFERASE DOMAIN-CONTAINING PROTEIN"/>
    <property type="match status" value="1"/>
</dbReference>
<name>A0A4Q7L2T7_9PSEU</name>
<dbReference type="PROSITE" id="PS51186">
    <property type="entry name" value="GNAT"/>
    <property type="match status" value="1"/>
</dbReference>
<dbReference type="OrthoDB" id="9797990at2"/>
<organism evidence="2 3">
    <name type="scientific">Herbihabitans rhizosphaerae</name>
    <dbReference type="NCBI Taxonomy" id="1872711"/>
    <lineage>
        <taxon>Bacteria</taxon>
        <taxon>Bacillati</taxon>
        <taxon>Actinomycetota</taxon>
        <taxon>Actinomycetes</taxon>
        <taxon>Pseudonocardiales</taxon>
        <taxon>Pseudonocardiaceae</taxon>
        <taxon>Herbihabitans</taxon>
    </lineage>
</organism>
<dbReference type="GO" id="GO:0016747">
    <property type="term" value="F:acyltransferase activity, transferring groups other than amino-acyl groups"/>
    <property type="evidence" value="ECO:0007669"/>
    <property type="project" value="InterPro"/>
</dbReference>
<reference evidence="2 3" key="1">
    <citation type="submission" date="2019-02" db="EMBL/GenBank/DDBJ databases">
        <title>Genomic Encyclopedia of Type Strains, Phase IV (KMG-IV): sequencing the most valuable type-strain genomes for metagenomic binning, comparative biology and taxonomic classification.</title>
        <authorList>
            <person name="Goeker M."/>
        </authorList>
    </citation>
    <scope>NUCLEOTIDE SEQUENCE [LARGE SCALE GENOMIC DNA]</scope>
    <source>
        <strain evidence="2 3">DSM 101727</strain>
    </source>
</reference>
<dbReference type="InterPro" id="IPR038764">
    <property type="entry name" value="GNAT_N_AcTrfase_prd"/>
</dbReference>
<dbReference type="PANTHER" id="PTHR41700">
    <property type="entry name" value="GCN5-RELATED N-ACETYLTRANSFERASE"/>
    <property type="match status" value="1"/>
</dbReference>
<dbReference type="EMBL" id="SGWQ01000002">
    <property type="protein sequence ID" value="RZS43436.1"/>
    <property type="molecule type" value="Genomic_DNA"/>
</dbReference>
<proteinExistence type="predicted"/>
<dbReference type="AlphaFoldDB" id="A0A4Q7L2T7"/>
<keyword evidence="3" id="KW-1185">Reference proteome</keyword>
<keyword evidence="2" id="KW-0808">Transferase</keyword>
<gene>
    <name evidence="2" type="ORF">EV193_102416</name>
</gene>
<evidence type="ECO:0000313" key="2">
    <source>
        <dbReference type="EMBL" id="RZS43436.1"/>
    </source>
</evidence>
<evidence type="ECO:0000259" key="1">
    <source>
        <dbReference type="PROSITE" id="PS51186"/>
    </source>
</evidence>
<feature type="domain" description="N-acetyltransferase" evidence="1">
    <location>
        <begin position="3"/>
        <end position="147"/>
    </location>
</feature>